<dbReference type="InterPro" id="IPR025833">
    <property type="entry name" value="GDYXXLXY"/>
</dbReference>
<keyword evidence="1" id="KW-1133">Transmembrane helix</keyword>
<feature type="non-terminal residue" evidence="3">
    <location>
        <position position="574"/>
    </location>
</feature>
<accession>A0A2U2HMN8</accession>
<feature type="transmembrane region" description="Helical" evidence="1">
    <location>
        <begin position="95"/>
        <end position="112"/>
    </location>
</feature>
<feature type="transmembrane region" description="Helical" evidence="1">
    <location>
        <begin position="379"/>
        <end position="399"/>
    </location>
</feature>
<feature type="transmembrane region" description="Helical" evidence="1">
    <location>
        <begin position="336"/>
        <end position="358"/>
    </location>
</feature>
<reference evidence="3 4" key="1">
    <citation type="submission" date="2018-04" db="EMBL/GenBank/DDBJ databases">
        <title>Massilia violaceinigra sp. nov., a novel purple-pigmented bacterium isolated from Tianshan glacier, Xinjiang, China.</title>
        <authorList>
            <person name="Wang H."/>
        </authorList>
    </citation>
    <scope>NUCLEOTIDE SEQUENCE [LARGE SCALE GENOMIC DNA]</scope>
    <source>
        <strain evidence="3 4">B448-2</strain>
    </source>
</reference>
<name>A0A2U2HMN8_9BURK</name>
<feature type="transmembrane region" description="Helical" evidence="1">
    <location>
        <begin position="142"/>
        <end position="159"/>
    </location>
</feature>
<dbReference type="InterPro" id="IPR025513">
    <property type="entry name" value="DUF4401"/>
</dbReference>
<feature type="transmembrane region" description="Helical" evidence="1">
    <location>
        <begin position="313"/>
        <end position="330"/>
    </location>
</feature>
<keyword evidence="1" id="KW-0812">Transmembrane</keyword>
<dbReference type="Pfam" id="PF14351">
    <property type="entry name" value="DUF4401"/>
    <property type="match status" value="1"/>
</dbReference>
<feature type="transmembrane region" description="Helical" evidence="1">
    <location>
        <begin position="209"/>
        <end position="230"/>
    </location>
</feature>
<sequence length="574" mass="61362">MSDLAIDQMVLDAKAAGILPASATRPEHEARPWPVILLTGLGAWLAAIPLIMVVATLFSDFINKGLAPYIVGGVLLAVTVMILRVRGVPLFLEQLAVPGVLVGGATLGMGLFRDMPNQAASTALALCAAVLAWLIPRPWLRVLFGAAMCGLAVFTFIPNASRGVGGDSFDFWLALHLCVAVWLGAKFFLDNGKGVSIAETLESLSVGWILVALGGLAVWSGMTFLVGANAGFGGGNELHNASGSALPIKPWNFASLALAACGVAWLGYRWPTLRQTWSAGVALVFVALAWLMPGLGAVLLVLALCVTGKRWRLAAAAAVAAAWIIGGFYYQLQFPLATKAILLTGAGAVLGLLAWLALRTQGHAALHAQATPVATSRRTRVGIAVCLLAVLMVANGAIWQKEDLIANGRPIYVELAPVDPRSLMQGDYMRLNFNLPVEVQAEERFMRRKGRPHVVAKVDARGVATVSRVDDGSPLASDEIRIELTSTRQGWTLVTDAWYFKEGEAERWSRAKYGEFRVASNGRALLVGMRGPALEPLRTYPALFEGAHIGRFSRQLPTNKTRTKKNPPALNAIL</sequence>
<dbReference type="RefSeq" id="WP_106757328.1">
    <property type="nucleotide sequence ID" value="NZ_PXWF02000152.1"/>
</dbReference>
<keyword evidence="4" id="KW-1185">Reference proteome</keyword>
<gene>
    <name evidence="3" type="ORF">C7C56_010265</name>
</gene>
<feature type="transmembrane region" description="Helical" evidence="1">
    <location>
        <begin position="35"/>
        <end position="59"/>
    </location>
</feature>
<keyword evidence="1" id="KW-0472">Membrane</keyword>
<proteinExistence type="predicted"/>
<feature type="domain" description="DUF4401" evidence="2">
    <location>
        <begin position="32"/>
        <end position="359"/>
    </location>
</feature>
<feature type="transmembrane region" description="Helical" evidence="1">
    <location>
        <begin position="171"/>
        <end position="189"/>
    </location>
</feature>
<evidence type="ECO:0000259" key="2">
    <source>
        <dbReference type="Pfam" id="PF14351"/>
    </source>
</evidence>
<comment type="caution">
    <text evidence="3">The sequence shown here is derived from an EMBL/GenBank/DDBJ whole genome shotgun (WGS) entry which is preliminary data.</text>
</comment>
<organism evidence="3 4">
    <name type="scientific">Massilia glaciei</name>
    <dbReference type="NCBI Taxonomy" id="1524097"/>
    <lineage>
        <taxon>Bacteria</taxon>
        <taxon>Pseudomonadati</taxon>
        <taxon>Pseudomonadota</taxon>
        <taxon>Betaproteobacteria</taxon>
        <taxon>Burkholderiales</taxon>
        <taxon>Oxalobacteraceae</taxon>
        <taxon>Telluria group</taxon>
        <taxon>Massilia</taxon>
    </lineage>
</organism>
<protein>
    <submittedName>
        <fullName evidence="3">DUF4401 domain-containing protein</fullName>
    </submittedName>
</protein>
<feature type="transmembrane region" description="Helical" evidence="1">
    <location>
        <begin position="119"/>
        <end position="136"/>
    </location>
</feature>
<evidence type="ECO:0000313" key="3">
    <source>
        <dbReference type="EMBL" id="PWF48739.1"/>
    </source>
</evidence>
<evidence type="ECO:0000313" key="4">
    <source>
        <dbReference type="Proteomes" id="UP000241421"/>
    </source>
</evidence>
<dbReference type="EMBL" id="PXWF02000152">
    <property type="protein sequence ID" value="PWF48739.1"/>
    <property type="molecule type" value="Genomic_DNA"/>
</dbReference>
<dbReference type="OrthoDB" id="4868247at2"/>
<evidence type="ECO:0000256" key="1">
    <source>
        <dbReference type="SAM" id="Phobius"/>
    </source>
</evidence>
<dbReference type="Proteomes" id="UP000241421">
    <property type="component" value="Unassembled WGS sequence"/>
</dbReference>
<feature type="transmembrane region" description="Helical" evidence="1">
    <location>
        <begin position="66"/>
        <end position="83"/>
    </location>
</feature>
<dbReference type="Pfam" id="PF14345">
    <property type="entry name" value="GDYXXLXY"/>
    <property type="match status" value="1"/>
</dbReference>
<dbReference type="AlphaFoldDB" id="A0A2U2HMN8"/>
<feature type="transmembrane region" description="Helical" evidence="1">
    <location>
        <begin position="280"/>
        <end position="306"/>
    </location>
</feature>